<evidence type="ECO:0000256" key="3">
    <source>
        <dbReference type="ARBA" id="ARBA00022989"/>
    </source>
</evidence>
<dbReference type="Gene3D" id="1.20.1250.20">
    <property type="entry name" value="MFS general substrate transporter like domains"/>
    <property type="match status" value="1"/>
</dbReference>
<evidence type="ECO:0000256" key="5">
    <source>
        <dbReference type="SAM" id="MobiDB-lite"/>
    </source>
</evidence>
<feature type="transmembrane region" description="Helical" evidence="6">
    <location>
        <begin position="410"/>
        <end position="431"/>
    </location>
</feature>
<feature type="transmembrane region" description="Helical" evidence="6">
    <location>
        <begin position="471"/>
        <end position="493"/>
    </location>
</feature>
<feature type="transmembrane region" description="Helical" evidence="6">
    <location>
        <begin position="289"/>
        <end position="310"/>
    </location>
</feature>
<feature type="region of interest" description="Disordered" evidence="5">
    <location>
        <begin position="1"/>
        <end position="66"/>
    </location>
</feature>
<organism evidence="7 8">
    <name type="scientific">Batillaria attramentaria</name>
    <dbReference type="NCBI Taxonomy" id="370345"/>
    <lineage>
        <taxon>Eukaryota</taxon>
        <taxon>Metazoa</taxon>
        <taxon>Spiralia</taxon>
        <taxon>Lophotrochozoa</taxon>
        <taxon>Mollusca</taxon>
        <taxon>Gastropoda</taxon>
        <taxon>Caenogastropoda</taxon>
        <taxon>Sorbeoconcha</taxon>
        <taxon>Cerithioidea</taxon>
        <taxon>Batillariidae</taxon>
        <taxon>Batillaria</taxon>
    </lineage>
</organism>
<dbReference type="Proteomes" id="UP001519460">
    <property type="component" value="Unassembled WGS sequence"/>
</dbReference>
<sequence>METGKSSHQNGTTGFKPELGDSGLPLGEKYPVDDGKESPVSNDNLLQEDTASDTETGLLDGSPQLSKDFKMDSQECVDGDTPDEAPGVTYDGVVKLLGEFGPYQKRVCFLLCLPSISGCIQILMSVFTLAVPGHRCAVPGLANDTWAIQGPGHAAIVNAYIPQHPDDLAHCQVYIDPQYRISNLSQDGNMSYPDHGSGDGNVTGTTTCSRYVYDTSTYTSTVVTQMDLVCEKSLLRSHPQMLAMVGSLVGSQATFLADIWGRKTVLMIAILVHIMASFAITWTTHYPVYLTLMFPIGASVSGMLCTAFVLGLELVGPSKRRWTGYGVMAFWSLGMIILAPIAFFIRDWLIPESPRWLLSKGHVDKAEAIINRAAHANRKTLPAGIMDKISLPGTSHSGKSVLTMCTSKRLVVRYLFIFYIWMVSSLAYYGLSWNVGTLGGSVYVNFLLSGVVELVAIGFCVYALDRVGRRVLNCGLMMLAGVTCTATLFPVLFAPPCKSPGVCVASC</sequence>
<evidence type="ECO:0008006" key="9">
    <source>
        <dbReference type="Google" id="ProtNLM"/>
    </source>
</evidence>
<keyword evidence="2 6" id="KW-0812">Transmembrane</keyword>
<dbReference type="Pfam" id="PF00083">
    <property type="entry name" value="Sugar_tr"/>
    <property type="match status" value="1"/>
</dbReference>
<evidence type="ECO:0000256" key="4">
    <source>
        <dbReference type="ARBA" id="ARBA00023136"/>
    </source>
</evidence>
<feature type="transmembrane region" description="Helical" evidence="6">
    <location>
        <begin position="265"/>
        <end position="282"/>
    </location>
</feature>
<comment type="subcellular location">
    <subcellularLocation>
        <location evidence="1">Membrane</location>
        <topology evidence="1">Multi-pass membrane protein</topology>
    </subcellularLocation>
</comment>
<keyword evidence="4 6" id="KW-0472">Membrane</keyword>
<dbReference type="InterPro" id="IPR036259">
    <property type="entry name" value="MFS_trans_sf"/>
</dbReference>
<reference evidence="7 8" key="1">
    <citation type="journal article" date="2023" name="Sci. Data">
        <title>Genome assembly of the Korean intertidal mud-creeper Batillaria attramentaria.</title>
        <authorList>
            <person name="Patra A.K."/>
            <person name="Ho P.T."/>
            <person name="Jun S."/>
            <person name="Lee S.J."/>
            <person name="Kim Y."/>
            <person name="Won Y.J."/>
        </authorList>
    </citation>
    <scope>NUCLEOTIDE SEQUENCE [LARGE SCALE GENOMIC DNA]</scope>
    <source>
        <strain evidence="7">Wonlab-2016</strain>
    </source>
</reference>
<keyword evidence="8" id="KW-1185">Reference proteome</keyword>
<evidence type="ECO:0000256" key="2">
    <source>
        <dbReference type="ARBA" id="ARBA00022692"/>
    </source>
</evidence>
<comment type="caution">
    <text evidence="7">The sequence shown here is derived from an EMBL/GenBank/DDBJ whole genome shotgun (WGS) entry which is preliminary data.</text>
</comment>
<feature type="compositionally biased region" description="Polar residues" evidence="5">
    <location>
        <begin position="39"/>
        <end position="55"/>
    </location>
</feature>
<evidence type="ECO:0000313" key="7">
    <source>
        <dbReference type="EMBL" id="KAK7503265.1"/>
    </source>
</evidence>
<dbReference type="SUPFAM" id="SSF103473">
    <property type="entry name" value="MFS general substrate transporter"/>
    <property type="match status" value="1"/>
</dbReference>
<protein>
    <recommendedName>
        <fullName evidence="9">Major facilitator superfamily (MFS) profile domain-containing protein</fullName>
    </recommendedName>
</protein>
<gene>
    <name evidence="7" type="ORF">BaRGS_00005530</name>
</gene>
<evidence type="ECO:0000313" key="8">
    <source>
        <dbReference type="Proteomes" id="UP001519460"/>
    </source>
</evidence>
<feature type="transmembrane region" description="Helical" evidence="6">
    <location>
        <begin position="443"/>
        <end position="464"/>
    </location>
</feature>
<dbReference type="InterPro" id="IPR005828">
    <property type="entry name" value="MFS_sugar_transport-like"/>
</dbReference>
<dbReference type="GO" id="GO:0016020">
    <property type="term" value="C:membrane"/>
    <property type="evidence" value="ECO:0007669"/>
    <property type="project" value="UniProtKB-SubCell"/>
</dbReference>
<dbReference type="EMBL" id="JACVVK020000021">
    <property type="protein sequence ID" value="KAK7503265.1"/>
    <property type="molecule type" value="Genomic_DNA"/>
</dbReference>
<name>A0ABD0LVT2_9CAEN</name>
<feature type="compositionally biased region" description="Polar residues" evidence="5">
    <location>
        <begin position="1"/>
        <end position="13"/>
    </location>
</feature>
<accession>A0ABD0LVT2</accession>
<dbReference type="AlphaFoldDB" id="A0ABD0LVT2"/>
<keyword evidence="3 6" id="KW-1133">Transmembrane helix</keyword>
<feature type="transmembrane region" description="Helical" evidence="6">
    <location>
        <begin position="322"/>
        <end position="345"/>
    </location>
</feature>
<dbReference type="PANTHER" id="PTHR24064">
    <property type="entry name" value="SOLUTE CARRIER FAMILY 22 MEMBER"/>
    <property type="match status" value="1"/>
</dbReference>
<evidence type="ECO:0000256" key="6">
    <source>
        <dbReference type="SAM" id="Phobius"/>
    </source>
</evidence>
<evidence type="ECO:0000256" key="1">
    <source>
        <dbReference type="ARBA" id="ARBA00004141"/>
    </source>
</evidence>
<proteinExistence type="predicted"/>